<name>A0A9D7K3W3_9PROT</name>
<proteinExistence type="predicted"/>
<accession>A0A9D7K3W3</accession>
<dbReference type="EMBL" id="JADJUC010000028">
    <property type="protein sequence ID" value="MBK8525256.1"/>
    <property type="molecule type" value="Genomic_DNA"/>
</dbReference>
<organism evidence="1 2">
    <name type="scientific">Candidatus Proximibacter danicus</name>
    <dbReference type="NCBI Taxonomy" id="2954365"/>
    <lineage>
        <taxon>Bacteria</taxon>
        <taxon>Pseudomonadati</taxon>
        <taxon>Pseudomonadota</taxon>
        <taxon>Betaproteobacteria</taxon>
        <taxon>Candidatus Proximibacter</taxon>
    </lineage>
</organism>
<sequence>MKIESSQVGLEASHSYDYQYRSEVSGTFSFRGALQDAAAALPAEAATETAAGEDAIPRVQLMLQQLVATILEMLSGQKCRCGVDDIAELKKGLPPLAAEARSEGTPGKVAANGPRLREFEWRTTTTEHIEEHERTAVSATGQVKTADGREISFELDLSMCRDYSCTRESTETGKIVFRDPLVINFNGTAAELTDTRFSFDLDADGSSESVPMLARGSGYLVLDGNGDGRINDGRELFGATGTHAGDGFADLTRFDADKNGWIDEADPAYAALGVWFPDGKIAPLKEAGVGALNLASAWSPFALKDENNVSRGQIWRTGVYLAEDGRAGTLQQIDLGVTQGDALPPTTATTTGSTSLLA</sequence>
<gene>
    <name evidence="1" type="ORF">IPL58_15205</name>
</gene>
<dbReference type="PANTHER" id="PTHR39431">
    <property type="entry name" value="FRPA/C-RELATED PROTEIN"/>
    <property type="match status" value="1"/>
</dbReference>
<comment type="caution">
    <text evidence="1">The sequence shown here is derived from an EMBL/GenBank/DDBJ whole genome shotgun (WGS) entry which is preliminary data.</text>
</comment>
<reference evidence="1" key="1">
    <citation type="submission" date="2020-10" db="EMBL/GenBank/DDBJ databases">
        <title>Connecting structure to function with the recovery of over 1000 high-quality activated sludge metagenome-assembled genomes encoding full-length rRNA genes using long-read sequencing.</title>
        <authorList>
            <person name="Singleton C.M."/>
            <person name="Petriglieri F."/>
            <person name="Kristensen J.M."/>
            <person name="Kirkegaard R.H."/>
            <person name="Michaelsen T.Y."/>
            <person name="Andersen M.H."/>
            <person name="Karst S.M."/>
            <person name="Dueholm M.S."/>
            <person name="Nielsen P.H."/>
            <person name="Albertsen M."/>
        </authorList>
    </citation>
    <scope>NUCLEOTIDE SEQUENCE</scope>
    <source>
        <strain evidence="1">Hirt_18-Q3-R61-65_BATAC.395</strain>
    </source>
</reference>
<evidence type="ECO:0000313" key="1">
    <source>
        <dbReference type="EMBL" id="MBK8525256.1"/>
    </source>
</evidence>
<dbReference type="AlphaFoldDB" id="A0A9D7K3W3"/>
<evidence type="ECO:0000313" key="2">
    <source>
        <dbReference type="Proteomes" id="UP000886689"/>
    </source>
</evidence>
<protein>
    <recommendedName>
        <fullName evidence="3">VCBS repeat-containing protein</fullName>
    </recommendedName>
</protein>
<dbReference type="Proteomes" id="UP000886689">
    <property type="component" value="Unassembled WGS sequence"/>
</dbReference>
<dbReference type="PANTHER" id="PTHR39431:SF1">
    <property type="entry name" value="FRPA_C-RELATED PROTEIN"/>
    <property type="match status" value="1"/>
</dbReference>
<evidence type="ECO:0008006" key="3">
    <source>
        <dbReference type="Google" id="ProtNLM"/>
    </source>
</evidence>